<proteinExistence type="predicted"/>
<accession>A0A5R8WSZ1</accession>
<dbReference type="PANTHER" id="PTHR35580">
    <property type="entry name" value="CELL SURFACE GLYCOPROTEIN (S-LAYER PROTEIN)-LIKE PROTEIN"/>
    <property type="match status" value="1"/>
</dbReference>
<dbReference type="SUPFAM" id="SSF49299">
    <property type="entry name" value="PKD domain"/>
    <property type="match status" value="1"/>
</dbReference>
<evidence type="ECO:0000313" key="3">
    <source>
        <dbReference type="Proteomes" id="UP000305517"/>
    </source>
</evidence>
<name>A0A5R8WSZ1_9BACT</name>
<dbReference type="Pfam" id="PF25778">
    <property type="entry name" value="DUF7948"/>
    <property type="match status" value="1"/>
</dbReference>
<dbReference type="Pfam" id="PF18911">
    <property type="entry name" value="PKD_4"/>
    <property type="match status" value="1"/>
</dbReference>
<dbReference type="Proteomes" id="UP000305517">
    <property type="component" value="Unassembled WGS sequence"/>
</dbReference>
<dbReference type="InterPro" id="IPR057708">
    <property type="entry name" value="DUF7948"/>
</dbReference>
<dbReference type="InterPro" id="IPR052918">
    <property type="entry name" value="Motility_Chemotaxis_Reg"/>
</dbReference>
<dbReference type="InterPro" id="IPR035986">
    <property type="entry name" value="PKD_dom_sf"/>
</dbReference>
<dbReference type="InterPro" id="IPR013783">
    <property type="entry name" value="Ig-like_fold"/>
</dbReference>
<dbReference type="EMBL" id="VAJM01000003">
    <property type="protein sequence ID" value="TLM94300.1"/>
    <property type="molecule type" value="Genomic_DNA"/>
</dbReference>
<protein>
    <recommendedName>
        <fullName evidence="1">PKD domain-containing protein</fullName>
    </recommendedName>
</protein>
<dbReference type="OrthoDB" id="1652165at2"/>
<reference evidence="2 3" key="1">
    <citation type="submission" date="2019-05" db="EMBL/GenBank/DDBJ databases">
        <title>Hymenobacter edaphi sp. nov., isolated from abandoned arsenic-contaminated farmland soil.</title>
        <authorList>
            <person name="Nie L."/>
        </authorList>
    </citation>
    <scope>NUCLEOTIDE SEQUENCE [LARGE SCALE GENOMIC DNA]</scope>
    <source>
        <strain evidence="2 3">1-3-3-8</strain>
    </source>
</reference>
<keyword evidence="3" id="KW-1185">Reference proteome</keyword>
<dbReference type="Gene3D" id="2.60.40.10">
    <property type="entry name" value="Immunoglobulins"/>
    <property type="match status" value="1"/>
</dbReference>
<organism evidence="2 3">
    <name type="scientific">Hymenobacter jeollabukensis</name>
    <dbReference type="NCBI Taxonomy" id="2025313"/>
    <lineage>
        <taxon>Bacteria</taxon>
        <taxon>Pseudomonadati</taxon>
        <taxon>Bacteroidota</taxon>
        <taxon>Cytophagia</taxon>
        <taxon>Cytophagales</taxon>
        <taxon>Hymenobacteraceae</taxon>
        <taxon>Hymenobacter</taxon>
    </lineage>
</organism>
<dbReference type="PANTHER" id="PTHR35580:SF1">
    <property type="entry name" value="PHYTASE-LIKE DOMAIN-CONTAINING PROTEIN"/>
    <property type="match status" value="1"/>
</dbReference>
<dbReference type="PROSITE" id="PS50093">
    <property type="entry name" value="PKD"/>
    <property type="match status" value="1"/>
</dbReference>
<sequence>MCYIRWSVLFRLFVVRPLLLLLLSLLALRAPARAAKAPPDHLEFIENRGQWAAAVRYSATVPGGQLYAEARGLTYVLTESFDPHRHPTGTSGERPPLPAQVRGHAVQLEFIGAAAAALEPAGPTGEVRNYFRGNNPRRWASQVPGYRELRYRRLWPGIDAHLYENAQEQLEYDFELAAGADAAVIGLRYTGAEALRLRPGGSLQLQTSVGTVTELAPRAWQLDARGRRQPVACHYVLQGREVHFRLGRYDHNRPLTIDPTVVFSTYTGSRKDNWGFTATYDQQGNLYSGGIIFGVGYPASPGAFQVRPADSLDIAIIKYNTAATGPAARAWATYLGGSRADYPESMVVNNQGELLVLGTSSSADYPTTPGAYDRSFNLGTAVDPYSYGMGYLIPAGTDIVVTRFNANGSALLGSTYLGGSGNDGILDPQGAASPLAHNYGDPFRGDIIVDAADNVYLASNTTSGNFPVPGGFQTTYRTASDAVVCKLNPGLTSLLWSSFLGGSGADAAYSLQLGAAGTLFVCGGTTSLDFPTPGTPLHATARGGSADGFVVRIGAGGTLERGTYLGTSSYDQAYFVQLDTDGDVYLLGQSLGSYPVTAGRYVNPGSHQFIHQLDTNLQTTGFSTVFGSGRSTIDISPTAFLVDQCDRIYVSGWGGELNNHFPPFGTNGTTLGLPVSAGAVQSTTDGGDFYLLALSPAAQALEYATYYGSYDLNVGDHVDGGTSRFDPRGVVYQSVCSCGSGQWPVPPGANTYSPLQGPGTFCNNAAIKFSFEISAAAAGADRTICATAAPLRLGGTPFGGVWSGPGVSGSVAAGFFFTPSLALLGPQRLTYSYLAPGQSQCSSQDDLLVTVTPPPTVTFAALPQSAFCLSATSAPVVTLHATPAGGTFTGPGVRDSTFSVALAGAGTHTLTYSYSQNGCTVQTTRQVNVSTPPNVRPGPDTLLCAGSLQAVQLRGTPAGGTWSGPGITPGGVFTPPAVFNAAVVLTYTVTMGACTASATRRVSPAAAPVVTATWARVQCPEDREAPLRVRFSLSSRTTLAAADVRWDFGDSTVATGLTPEHVYRHARQFQPKVTVDYNGGRCSISQPTPPVEVLAVRPVPNVITPNNDQLNDVFEVTRGCPPRLRVFSRWGNQVYESAAYANDWNGGTQPAGVYYYLLTFPDGRTVKGWLEIVR</sequence>
<feature type="domain" description="PKD" evidence="1">
    <location>
        <begin position="1045"/>
        <end position="1080"/>
    </location>
</feature>
<comment type="caution">
    <text evidence="2">The sequence shown here is derived from an EMBL/GenBank/DDBJ whole genome shotgun (WGS) entry which is preliminary data.</text>
</comment>
<dbReference type="InterPro" id="IPR000601">
    <property type="entry name" value="PKD_dom"/>
</dbReference>
<dbReference type="Pfam" id="PF13585">
    <property type="entry name" value="CHU_C"/>
    <property type="match status" value="1"/>
</dbReference>
<evidence type="ECO:0000313" key="2">
    <source>
        <dbReference type="EMBL" id="TLM94300.1"/>
    </source>
</evidence>
<evidence type="ECO:0000259" key="1">
    <source>
        <dbReference type="PROSITE" id="PS50093"/>
    </source>
</evidence>
<dbReference type="CDD" id="cd00146">
    <property type="entry name" value="PKD"/>
    <property type="match status" value="1"/>
</dbReference>
<gene>
    <name evidence="2" type="ORF">FDY95_09865</name>
</gene>
<dbReference type="AlphaFoldDB" id="A0A5R8WSZ1"/>